<dbReference type="Gene3D" id="1.25.40.10">
    <property type="entry name" value="Tetratricopeptide repeat domain"/>
    <property type="match status" value="1"/>
</dbReference>
<keyword evidence="7" id="KW-0802">TPR repeat</keyword>
<dbReference type="GO" id="GO:0004222">
    <property type="term" value="F:metalloendopeptidase activity"/>
    <property type="evidence" value="ECO:0007669"/>
    <property type="project" value="InterPro"/>
</dbReference>
<dbReference type="GO" id="GO:0016020">
    <property type="term" value="C:membrane"/>
    <property type="evidence" value="ECO:0007669"/>
    <property type="project" value="TreeGrafter"/>
</dbReference>
<dbReference type="GO" id="GO:0046872">
    <property type="term" value="F:metal ion binding"/>
    <property type="evidence" value="ECO:0007669"/>
    <property type="project" value="UniProtKB-KW"/>
</dbReference>
<dbReference type="SUPFAM" id="SSF48452">
    <property type="entry name" value="TPR-like"/>
    <property type="match status" value="1"/>
</dbReference>
<evidence type="ECO:0000256" key="4">
    <source>
        <dbReference type="ARBA" id="ARBA00022801"/>
    </source>
</evidence>
<evidence type="ECO:0000259" key="8">
    <source>
        <dbReference type="Pfam" id="PF01435"/>
    </source>
</evidence>
<evidence type="ECO:0000256" key="7">
    <source>
        <dbReference type="PROSITE-ProRule" id="PRU00339"/>
    </source>
</evidence>
<dbReference type="InterPro" id="IPR011990">
    <property type="entry name" value="TPR-like_helical_dom_sf"/>
</dbReference>
<dbReference type="InterPro" id="IPR001915">
    <property type="entry name" value="Peptidase_M48"/>
</dbReference>
<evidence type="ECO:0000313" key="9">
    <source>
        <dbReference type="EMBL" id="ADJ29474.1"/>
    </source>
</evidence>
<evidence type="ECO:0000313" key="10">
    <source>
        <dbReference type="Proteomes" id="UP000000393"/>
    </source>
</evidence>
<gene>
    <name evidence="9" type="ordered locus">Nwat_2707</name>
</gene>
<keyword evidence="4" id="KW-0378">Hydrolase</keyword>
<dbReference type="Gene3D" id="3.30.2010.10">
    <property type="entry name" value="Metalloproteases ('zincins'), catalytic domain"/>
    <property type="match status" value="1"/>
</dbReference>
<dbReference type="InterPro" id="IPR019734">
    <property type="entry name" value="TPR_rpt"/>
</dbReference>
<dbReference type="Proteomes" id="UP000000393">
    <property type="component" value="Chromosome"/>
</dbReference>
<dbReference type="GO" id="GO:0051603">
    <property type="term" value="P:proteolysis involved in protein catabolic process"/>
    <property type="evidence" value="ECO:0007669"/>
    <property type="project" value="TreeGrafter"/>
</dbReference>
<dbReference type="SMART" id="SM00028">
    <property type="entry name" value="TPR"/>
    <property type="match status" value="3"/>
</dbReference>
<dbReference type="STRING" id="105559.Nwat_2707"/>
<dbReference type="Pfam" id="PF13432">
    <property type="entry name" value="TPR_16"/>
    <property type="match status" value="1"/>
</dbReference>
<dbReference type="PANTHER" id="PTHR22726">
    <property type="entry name" value="METALLOENDOPEPTIDASE OMA1"/>
    <property type="match status" value="1"/>
</dbReference>
<name>D8KAP7_NITWC</name>
<comment type="cofactor">
    <cofactor evidence="1">
        <name>Zn(2+)</name>
        <dbReference type="ChEBI" id="CHEBI:29105"/>
    </cofactor>
</comment>
<dbReference type="RefSeq" id="WP_013221540.1">
    <property type="nucleotide sequence ID" value="NC_014315.1"/>
</dbReference>
<keyword evidence="2" id="KW-0645">Protease</keyword>
<protein>
    <submittedName>
        <fullName evidence="9">Peptidase M48 Ste24p</fullName>
    </submittedName>
</protein>
<dbReference type="HOGENOM" id="CLU_039394_0_0_6"/>
<dbReference type="EMBL" id="CP002086">
    <property type="protein sequence ID" value="ADJ29474.1"/>
    <property type="molecule type" value="Genomic_DNA"/>
</dbReference>
<dbReference type="KEGG" id="nwa:Nwat_2707"/>
<feature type="domain" description="Peptidase M48" evidence="8">
    <location>
        <begin position="82"/>
        <end position="262"/>
    </location>
</feature>
<evidence type="ECO:0000256" key="6">
    <source>
        <dbReference type="ARBA" id="ARBA00023049"/>
    </source>
</evidence>
<dbReference type="InterPro" id="IPR051156">
    <property type="entry name" value="Mito/Outer_Membr_Metalloprot"/>
</dbReference>
<evidence type="ECO:0000256" key="1">
    <source>
        <dbReference type="ARBA" id="ARBA00001947"/>
    </source>
</evidence>
<accession>D8KAP7</accession>
<keyword evidence="10" id="KW-1185">Reference proteome</keyword>
<dbReference type="Pfam" id="PF01435">
    <property type="entry name" value="Peptidase_M48"/>
    <property type="match status" value="1"/>
</dbReference>
<dbReference type="PROSITE" id="PS50005">
    <property type="entry name" value="TPR"/>
    <property type="match status" value="2"/>
</dbReference>
<dbReference type="AlphaFoldDB" id="D8KAP7"/>
<organism evidence="9 10">
    <name type="scientific">Nitrosococcus watsoni (strain C-113)</name>
    <dbReference type="NCBI Taxonomy" id="105559"/>
    <lineage>
        <taxon>Bacteria</taxon>
        <taxon>Pseudomonadati</taxon>
        <taxon>Pseudomonadota</taxon>
        <taxon>Gammaproteobacteria</taxon>
        <taxon>Chromatiales</taxon>
        <taxon>Chromatiaceae</taxon>
        <taxon>Nitrosococcus</taxon>
    </lineage>
</organism>
<keyword evidence="6" id="KW-0482">Metalloprotease</keyword>
<sequence length="536" mass="58605">MIARNGERATHRARHPAISLVGRVGFAWWLLAAALLSACAVNPVTGERELSLVSETQEIEMGEKNYLTMRQMQGGDYTADPALTAYVNQVGQRLAAVSDRSLPYEFSVINDSTPNAWALPGGKIALNRGLLTELNNEAELAAVLGHEIVHAAAGHSAQGMERDLLLKGAVLGSVVATGASKYTPLVLGGAQAAAQLVNRKYSRDAEREADLYGMRYMSRAGYDPWAAVSLQETFVRLSEGQQENWLSGLLASHPPSLERVEANEMTARTLPAGGELGAERYQAKLAPLKQVETAYAAYDQGRKALQEGNLEQALGLAERAITKEPREALFYGLRGDVHLAKERYQEALADYNRAIKRNDHFFYFYNQRGLVNKALGHSEKARQDLRQSIALLPTEGANKALGDLALTQGDRQGAMTYYQKVADSQTPLGLEARSALVYLDLPNNPQKYLATQVKLNRRGYLVVRVTNQTPLPVRDIGIEVRYLDSQGHVQSHKQAFQGILAAGQTARLNTNLGPLSDPRALEQIQAKVIQAQPAAD</sequence>
<dbReference type="eggNOG" id="COG4783">
    <property type="taxonomic scope" value="Bacteria"/>
</dbReference>
<evidence type="ECO:0000256" key="5">
    <source>
        <dbReference type="ARBA" id="ARBA00022833"/>
    </source>
</evidence>
<evidence type="ECO:0000256" key="2">
    <source>
        <dbReference type="ARBA" id="ARBA00022670"/>
    </source>
</evidence>
<reference evidence="9 10" key="1">
    <citation type="submission" date="2010-06" db="EMBL/GenBank/DDBJ databases">
        <title>Complete sequence of chromosome of Nitrosococcus watsoni C-113.</title>
        <authorList>
            <consortium name="US DOE Joint Genome Institute"/>
            <person name="Lucas S."/>
            <person name="Copeland A."/>
            <person name="Lapidus A."/>
            <person name="Cheng J.-F."/>
            <person name="Bruce D."/>
            <person name="Goodwin L."/>
            <person name="Pitluck S."/>
            <person name="Malfatti S.A."/>
            <person name="Chain P.S.G."/>
            <person name="Land M."/>
            <person name="Hauser L."/>
            <person name="Kyrpides N."/>
            <person name="Ivanova N."/>
            <person name="Cambell M.A."/>
            <person name="Heidelberg J.F."/>
            <person name="Klotz M.G."/>
            <person name="Woyke T."/>
        </authorList>
    </citation>
    <scope>NUCLEOTIDE SEQUENCE [LARGE SCALE GENOMIC DNA]</scope>
    <source>
        <strain evidence="9 10">C-113</strain>
    </source>
</reference>
<evidence type="ECO:0000256" key="3">
    <source>
        <dbReference type="ARBA" id="ARBA00022723"/>
    </source>
</evidence>
<keyword evidence="3" id="KW-0479">Metal-binding</keyword>
<feature type="repeat" description="TPR" evidence="7">
    <location>
        <begin position="294"/>
        <end position="327"/>
    </location>
</feature>
<dbReference type="PANTHER" id="PTHR22726:SF1">
    <property type="entry name" value="METALLOENDOPEPTIDASE OMA1, MITOCHONDRIAL"/>
    <property type="match status" value="1"/>
</dbReference>
<proteinExistence type="predicted"/>
<feature type="repeat" description="TPR" evidence="7">
    <location>
        <begin position="328"/>
        <end position="361"/>
    </location>
</feature>
<keyword evidence="5" id="KW-0862">Zinc</keyword>